<organism evidence="8 9">
    <name type="scientific">Caerostris darwini</name>
    <dbReference type="NCBI Taxonomy" id="1538125"/>
    <lineage>
        <taxon>Eukaryota</taxon>
        <taxon>Metazoa</taxon>
        <taxon>Ecdysozoa</taxon>
        <taxon>Arthropoda</taxon>
        <taxon>Chelicerata</taxon>
        <taxon>Arachnida</taxon>
        <taxon>Araneae</taxon>
        <taxon>Araneomorphae</taxon>
        <taxon>Entelegynae</taxon>
        <taxon>Araneoidea</taxon>
        <taxon>Araneidae</taxon>
        <taxon>Caerostris</taxon>
    </lineage>
</organism>
<dbReference type="Gene3D" id="3.50.50.60">
    <property type="entry name" value="FAD/NAD(P)-binding domain"/>
    <property type="match status" value="2"/>
</dbReference>
<dbReference type="GO" id="GO:0050661">
    <property type="term" value="F:NADP binding"/>
    <property type="evidence" value="ECO:0007669"/>
    <property type="project" value="InterPro"/>
</dbReference>
<dbReference type="EMBL" id="BPLQ01011932">
    <property type="protein sequence ID" value="GIY61343.1"/>
    <property type="molecule type" value="Genomic_DNA"/>
</dbReference>
<keyword evidence="7" id="KW-0472">Membrane</keyword>
<dbReference type="InterPro" id="IPR036188">
    <property type="entry name" value="FAD/NAD-bd_sf"/>
</dbReference>
<dbReference type="GO" id="GO:0050660">
    <property type="term" value="F:flavin adenine dinucleotide binding"/>
    <property type="evidence" value="ECO:0007669"/>
    <property type="project" value="InterPro"/>
</dbReference>
<evidence type="ECO:0000256" key="1">
    <source>
        <dbReference type="ARBA" id="ARBA00009183"/>
    </source>
</evidence>
<comment type="caution">
    <text evidence="8">The sequence shown here is derived from an EMBL/GenBank/DDBJ whole genome shotgun (WGS) entry which is preliminary data.</text>
</comment>
<protein>
    <recommendedName>
        <fullName evidence="6">Flavin-containing monooxygenase</fullName>
        <ecNumber evidence="6">1.-.-.-</ecNumber>
    </recommendedName>
</protein>
<comment type="cofactor">
    <cofactor evidence="6">
        <name>FAD</name>
        <dbReference type="ChEBI" id="CHEBI:57692"/>
    </cofactor>
</comment>
<keyword evidence="9" id="KW-1185">Reference proteome</keyword>
<keyword evidence="6 8" id="KW-0503">Monooxygenase</keyword>
<evidence type="ECO:0000256" key="7">
    <source>
        <dbReference type="SAM" id="Phobius"/>
    </source>
</evidence>
<keyword evidence="7" id="KW-1133">Transmembrane helix</keyword>
<sequence>MGCSGLDAAVEISHVAKQQFHHKLYPVIPKYHFLARDPVTNDHIHSLLHSGVVIQKPDIERFTEDGVIFKGASEVTKADAVIMATGYTWGFLFLEDNIVVHEEDMFNLYKCMFSIHLKHATLAVIAFILPFGPLFMIAELQCRWVAQVFSGKCKLPSQLKMAKEVEKRYRYNSSRYSPSEKMWITYNIAMN</sequence>
<feature type="transmembrane region" description="Helical" evidence="7">
    <location>
        <begin position="120"/>
        <end position="138"/>
    </location>
</feature>
<dbReference type="PANTHER" id="PTHR23023">
    <property type="entry name" value="DIMETHYLANILINE MONOOXYGENASE"/>
    <property type="match status" value="1"/>
</dbReference>
<keyword evidence="7" id="KW-0812">Transmembrane</keyword>
<evidence type="ECO:0000256" key="5">
    <source>
        <dbReference type="ARBA" id="ARBA00023002"/>
    </source>
</evidence>
<keyword evidence="2 6" id="KW-0285">Flavoprotein</keyword>
<dbReference type="InterPro" id="IPR050346">
    <property type="entry name" value="FMO-like"/>
</dbReference>
<keyword evidence="4" id="KW-0521">NADP</keyword>
<dbReference type="InterPro" id="IPR000960">
    <property type="entry name" value="Flavin_mOase"/>
</dbReference>
<evidence type="ECO:0000313" key="8">
    <source>
        <dbReference type="EMBL" id="GIY61343.1"/>
    </source>
</evidence>
<comment type="similarity">
    <text evidence="1 6">Belongs to the FMO family.</text>
</comment>
<reference evidence="8 9" key="1">
    <citation type="submission" date="2021-06" db="EMBL/GenBank/DDBJ databases">
        <title>Caerostris darwini draft genome.</title>
        <authorList>
            <person name="Kono N."/>
            <person name="Arakawa K."/>
        </authorList>
    </citation>
    <scope>NUCLEOTIDE SEQUENCE [LARGE SCALE GENOMIC DNA]</scope>
</reference>
<name>A0AAV4UUD8_9ARAC</name>
<evidence type="ECO:0000256" key="4">
    <source>
        <dbReference type="ARBA" id="ARBA00022857"/>
    </source>
</evidence>
<dbReference type="Pfam" id="PF00743">
    <property type="entry name" value="FMO-like"/>
    <property type="match status" value="1"/>
</dbReference>
<dbReference type="AlphaFoldDB" id="A0AAV4UUD8"/>
<evidence type="ECO:0000313" key="9">
    <source>
        <dbReference type="Proteomes" id="UP001054837"/>
    </source>
</evidence>
<dbReference type="GO" id="GO:0004499">
    <property type="term" value="F:N,N-dimethylaniline monooxygenase activity"/>
    <property type="evidence" value="ECO:0007669"/>
    <property type="project" value="InterPro"/>
</dbReference>
<dbReference type="SUPFAM" id="SSF51905">
    <property type="entry name" value="FAD/NAD(P)-binding domain"/>
    <property type="match status" value="1"/>
</dbReference>
<proteinExistence type="inferred from homology"/>
<evidence type="ECO:0000256" key="3">
    <source>
        <dbReference type="ARBA" id="ARBA00022827"/>
    </source>
</evidence>
<dbReference type="PRINTS" id="PR00370">
    <property type="entry name" value="FMOXYGENASE"/>
</dbReference>
<keyword evidence="3 6" id="KW-0274">FAD</keyword>
<dbReference type="Proteomes" id="UP001054837">
    <property type="component" value="Unassembled WGS sequence"/>
</dbReference>
<keyword evidence="5 6" id="KW-0560">Oxidoreductase</keyword>
<evidence type="ECO:0000256" key="6">
    <source>
        <dbReference type="RuleBase" id="RU361177"/>
    </source>
</evidence>
<gene>
    <name evidence="8" type="primary">FMO2_2</name>
    <name evidence="8" type="ORF">CDAR_217301</name>
</gene>
<accession>A0AAV4UUD8</accession>
<dbReference type="InterPro" id="IPR020946">
    <property type="entry name" value="Flavin_mOase-like"/>
</dbReference>
<evidence type="ECO:0000256" key="2">
    <source>
        <dbReference type="ARBA" id="ARBA00022630"/>
    </source>
</evidence>
<dbReference type="EC" id="1.-.-.-" evidence="6"/>